<dbReference type="Proteomes" id="UP001160148">
    <property type="component" value="Unassembled WGS sequence"/>
</dbReference>
<keyword evidence="3" id="KW-1185">Reference proteome</keyword>
<accession>A0AAV0W7I7</accession>
<name>A0AAV0W7I7_9HEMI</name>
<evidence type="ECO:0000313" key="3">
    <source>
        <dbReference type="Proteomes" id="UP001160148"/>
    </source>
</evidence>
<sequence>MGDDSTAGLFETLSTVQLKPQPINDISYNVHKELITSPKSPKSNYTKSGDISQSNNVSNIDSNTENEKKIFKTFC</sequence>
<proteinExistence type="predicted"/>
<evidence type="ECO:0000313" key="2">
    <source>
        <dbReference type="EMBL" id="CAI6351766.1"/>
    </source>
</evidence>
<organism evidence="2 3">
    <name type="scientific">Macrosiphum euphorbiae</name>
    <name type="common">potato aphid</name>
    <dbReference type="NCBI Taxonomy" id="13131"/>
    <lineage>
        <taxon>Eukaryota</taxon>
        <taxon>Metazoa</taxon>
        <taxon>Ecdysozoa</taxon>
        <taxon>Arthropoda</taxon>
        <taxon>Hexapoda</taxon>
        <taxon>Insecta</taxon>
        <taxon>Pterygota</taxon>
        <taxon>Neoptera</taxon>
        <taxon>Paraneoptera</taxon>
        <taxon>Hemiptera</taxon>
        <taxon>Sternorrhyncha</taxon>
        <taxon>Aphidomorpha</taxon>
        <taxon>Aphidoidea</taxon>
        <taxon>Aphididae</taxon>
        <taxon>Macrosiphini</taxon>
        <taxon>Macrosiphum</taxon>
    </lineage>
</organism>
<gene>
    <name evidence="2" type="ORF">MEUPH1_LOCUS8084</name>
</gene>
<dbReference type="AlphaFoldDB" id="A0AAV0W7I7"/>
<dbReference type="EMBL" id="CARXXK010000001">
    <property type="protein sequence ID" value="CAI6351766.1"/>
    <property type="molecule type" value="Genomic_DNA"/>
</dbReference>
<evidence type="ECO:0000256" key="1">
    <source>
        <dbReference type="SAM" id="MobiDB-lite"/>
    </source>
</evidence>
<protein>
    <submittedName>
        <fullName evidence="2">Uncharacterized protein</fullName>
    </submittedName>
</protein>
<feature type="compositionally biased region" description="Polar residues" evidence="1">
    <location>
        <begin position="37"/>
        <end position="63"/>
    </location>
</feature>
<comment type="caution">
    <text evidence="2">The sequence shown here is derived from an EMBL/GenBank/DDBJ whole genome shotgun (WGS) entry which is preliminary data.</text>
</comment>
<feature type="region of interest" description="Disordered" evidence="1">
    <location>
        <begin position="36"/>
        <end position="63"/>
    </location>
</feature>
<reference evidence="2 3" key="1">
    <citation type="submission" date="2023-01" db="EMBL/GenBank/DDBJ databases">
        <authorList>
            <person name="Whitehead M."/>
        </authorList>
    </citation>
    <scope>NUCLEOTIDE SEQUENCE [LARGE SCALE GENOMIC DNA]</scope>
</reference>